<sequence length="268" mass="30937">MAEAQPLPIRVLVKGASLTHDISARPQQREDFIFSRVIEESLLGSGHGANVWTSAVASQPTSHIFRTWEAEIKAWSPDVVVLNAGYYEPVHLFLPRWLERHANSLKARPGPIRSRYRQHLLRPVWKTLARVQQQLDKRIGGRFFGRTVRRAGADLHAYIDRTREVGKPLVMVFEFLRPGARGRDWFPGMEARVEMMNVMLRKLVADYDDPDVMLVRIPDIIDRHLPPGTEPNNDGFHYNPDVHRFIGEEIAEEIRTWAKQYPRLAPRD</sequence>
<proteinExistence type="predicted"/>
<dbReference type="AlphaFoldDB" id="A0A3N0CRK7"/>
<dbReference type="EMBL" id="RJSE01000001">
    <property type="protein sequence ID" value="RNL66078.1"/>
    <property type="molecule type" value="Genomic_DNA"/>
</dbReference>
<gene>
    <name evidence="1" type="ORF">EFK50_00120</name>
</gene>
<name>A0A3N0CRK7_9ACTN</name>
<dbReference type="SUPFAM" id="SSF52266">
    <property type="entry name" value="SGNH hydrolase"/>
    <property type="match status" value="1"/>
</dbReference>
<evidence type="ECO:0008006" key="3">
    <source>
        <dbReference type="Google" id="ProtNLM"/>
    </source>
</evidence>
<accession>A0A3N0CRK7</accession>
<organism evidence="1 2">
    <name type="scientific">Nocardioides marmoriginsengisoli</name>
    <dbReference type="NCBI Taxonomy" id="661483"/>
    <lineage>
        <taxon>Bacteria</taxon>
        <taxon>Bacillati</taxon>
        <taxon>Actinomycetota</taxon>
        <taxon>Actinomycetes</taxon>
        <taxon>Propionibacteriales</taxon>
        <taxon>Nocardioidaceae</taxon>
        <taxon>Nocardioides</taxon>
    </lineage>
</organism>
<dbReference type="RefSeq" id="WP_123225523.1">
    <property type="nucleotide sequence ID" value="NZ_RJSE01000001.1"/>
</dbReference>
<protein>
    <recommendedName>
        <fullName evidence="3">SGNH/GDSL hydrolase family protein</fullName>
    </recommendedName>
</protein>
<dbReference type="Gene3D" id="3.40.50.1110">
    <property type="entry name" value="SGNH hydrolase"/>
    <property type="match status" value="1"/>
</dbReference>
<dbReference type="OrthoDB" id="3744596at2"/>
<evidence type="ECO:0000313" key="1">
    <source>
        <dbReference type="EMBL" id="RNL66078.1"/>
    </source>
</evidence>
<evidence type="ECO:0000313" key="2">
    <source>
        <dbReference type="Proteomes" id="UP000267128"/>
    </source>
</evidence>
<dbReference type="Proteomes" id="UP000267128">
    <property type="component" value="Unassembled WGS sequence"/>
</dbReference>
<comment type="caution">
    <text evidence="1">The sequence shown here is derived from an EMBL/GenBank/DDBJ whole genome shotgun (WGS) entry which is preliminary data.</text>
</comment>
<reference evidence="1 2" key="1">
    <citation type="submission" date="2018-11" db="EMBL/GenBank/DDBJ databases">
        <authorList>
            <person name="Li F."/>
        </authorList>
    </citation>
    <scope>NUCLEOTIDE SEQUENCE [LARGE SCALE GENOMIC DNA]</scope>
    <source>
        <strain evidence="1 2">Gsoil 097</strain>
    </source>
</reference>
<keyword evidence="2" id="KW-1185">Reference proteome</keyword>
<dbReference type="InterPro" id="IPR036514">
    <property type="entry name" value="SGNH_hydro_sf"/>
</dbReference>